<sequence>MRIAGQRSSKAKLEEDKESKELKQCLEIIPDDGDDVTIDATPLSTKSPTIVDYKIYKEGKKSYFQIIRADGKTQMYLTFGKMLKNFDREDLEVLWSIVKARFKKTEPVNYMDNFLLLNLKTMFEHHVEDNVWKNQQGLVKVLNWKLYDSCGVHCVTMQNMLFYLLVEKIYPLTNHTLHQMFNDVKLQVDYECEMAFELLRLLLMKKLEILKKNIKFKGGLLGLKAFLKLLLLSSSSPPALPSSPSSPSPPALPSSPSPPAQYDFFGHGLRFGHPEFALITGLSFGPISFALYTSSEVKFRNRVFPHKLGLSVTNLDVIGVIEDEETFGKLGDEDSICLCLILALEVIFIGQLLTCLMDDTLFCLVENLEDWNCFSWSEHIWTHLYDQIKNVIQKHSDEHYFRLKKDRMYVPTYTLSGFVFAFQLDKLRKRAHSSCRVSSSLCMTDISTNKKWLKDEVISDLNVHVFKLEIIIQVLARERNEEYGVLHFNEEFSSLGRDFINSLNILFHDLIKPHNSDEDISNDYLVKDELRLCLEDKERMCLEQEKTL</sequence>
<keyword evidence="2" id="KW-1185">Reference proteome</keyword>
<dbReference type="Proteomes" id="UP001151760">
    <property type="component" value="Unassembled WGS sequence"/>
</dbReference>
<gene>
    <name evidence="1" type="ORF">Tco_0860327</name>
</gene>
<comment type="caution">
    <text evidence="1">The sequence shown here is derived from an EMBL/GenBank/DDBJ whole genome shotgun (WGS) entry which is preliminary data.</text>
</comment>
<reference evidence="1" key="1">
    <citation type="journal article" date="2022" name="Int. J. Mol. Sci.">
        <title>Draft Genome of Tanacetum Coccineum: Genomic Comparison of Closely Related Tanacetum-Family Plants.</title>
        <authorList>
            <person name="Yamashiro T."/>
            <person name="Shiraishi A."/>
            <person name="Nakayama K."/>
            <person name="Satake H."/>
        </authorList>
    </citation>
    <scope>NUCLEOTIDE SEQUENCE</scope>
</reference>
<dbReference type="PANTHER" id="PTHR48449:SF1">
    <property type="entry name" value="DUF1985 DOMAIN-CONTAINING PROTEIN"/>
    <property type="match status" value="1"/>
</dbReference>
<reference evidence="1" key="2">
    <citation type="submission" date="2022-01" db="EMBL/GenBank/DDBJ databases">
        <authorList>
            <person name="Yamashiro T."/>
            <person name="Shiraishi A."/>
            <person name="Satake H."/>
            <person name="Nakayama K."/>
        </authorList>
    </citation>
    <scope>NUCLEOTIDE SEQUENCE</scope>
</reference>
<proteinExistence type="predicted"/>
<evidence type="ECO:0000313" key="1">
    <source>
        <dbReference type="EMBL" id="GJT13285.1"/>
    </source>
</evidence>
<protein>
    <recommendedName>
        <fullName evidence="3">Phospholipase-like protein</fullName>
    </recommendedName>
</protein>
<accession>A0ABQ5BEN5</accession>
<organism evidence="1 2">
    <name type="scientific">Tanacetum coccineum</name>
    <dbReference type="NCBI Taxonomy" id="301880"/>
    <lineage>
        <taxon>Eukaryota</taxon>
        <taxon>Viridiplantae</taxon>
        <taxon>Streptophyta</taxon>
        <taxon>Embryophyta</taxon>
        <taxon>Tracheophyta</taxon>
        <taxon>Spermatophyta</taxon>
        <taxon>Magnoliopsida</taxon>
        <taxon>eudicotyledons</taxon>
        <taxon>Gunneridae</taxon>
        <taxon>Pentapetalae</taxon>
        <taxon>asterids</taxon>
        <taxon>campanulids</taxon>
        <taxon>Asterales</taxon>
        <taxon>Asteraceae</taxon>
        <taxon>Asteroideae</taxon>
        <taxon>Anthemideae</taxon>
        <taxon>Anthemidinae</taxon>
        <taxon>Tanacetum</taxon>
    </lineage>
</organism>
<evidence type="ECO:0008006" key="3">
    <source>
        <dbReference type="Google" id="ProtNLM"/>
    </source>
</evidence>
<name>A0ABQ5BEN5_9ASTR</name>
<evidence type="ECO:0000313" key="2">
    <source>
        <dbReference type="Proteomes" id="UP001151760"/>
    </source>
</evidence>
<dbReference type="PANTHER" id="PTHR48449">
    <property type="entry name" value="DUF1985 DOMAIN-CONTAINING PROTEIN"/>
    <property type="match status" value="1"/>
</dbReference>
<dbReference type="EMBL" id="BQNB010013217">
    <property type="protein sequence ID" value="GJT13285.1"/>
    <property type="molecule type" value="Genomic_DNA"/>
</dbReference>